<keyword evidence="6" id="KW-0239">DNA-directed DNA polymerase</keyword>
<dbReference type="Proteomes" id="UP000242753">
    <property type="component" value="Chromosome I"/>
</dbReference>
<dbReference type="Gene3D" id="3.40.50.300">
    <property type="entry name" value="P-loop containing nucleotide triphosphate hydrolases"/>
    <property type="match status" value="1"/>
</dbReference>
<dbReference type="Pfam" id="PF14840">
    <property type="entry name" value="DNA_pol3_delt_C"/>
    <property type="match status" value="1"/>
</dbReference>
<dbReference type="EC" id="2.7.7.7" evidence="1 9"/>
<keyword evidence="4" id="KW-0548">Nucleotidyltransferase</keyword>
<organism evidence="12 13">
    <name type="scientific">Candidatus Westeberhardia cardiocondylae</name>
    <dbReference type="NCBI Taxonomy" id="1594731"/>
    <lineage>
        <taxon>Bacteria</taxon>
        <taxon>Pseudomonadati</taxon>
        <taxon>Pseudomonadota</taxon>
        <taxon>Gammaproteobacteria</taxon>
        <taxon>Enterobacterales</taxon>
        <taxon>Enterobacteriaceae</taxon>
        <taxon>ant endosymbionts</taxon>
        <taxon>Candidatus Westeberhardia</taxon>
    </lineage>
</organism>
<dbReference type="PANTHER" id="PTHR34388:SF1">
    <property type="entry name" value="DNA POLYMERASE III SUBUNIT DELTA"/>
    <property type="match status" value="1"/>
</dbReference>
<feature type="domain" description="DNA polymerase III delta N-terminal" evidence="10">
    <location>
        <begin position="21"/>
        <end position="143"/>
    </location>
</feature>
<dbReference type="InterPro" id="IPR008921">
    <property type="entry name" value="DNA_pol3_clamp-load_cplx_C"/>
</dbReference>
<dbReference type="RefSeq" id="WP_281264053.1">
    <property type="nucleotide sequence ID" value="NZ_LN774881.1"/>
</dbReference>
<dbReference type="InterPro" id="IPR027417">
    <property type="entry name" value="P-loop_NTPase"/>
</dbReference>
<keyword evidence="5" id="KW-0235">DNA replication</keyword>
<proteinExistence type="inferred from homology"/>
<dbReference type="InterPro" id="IPR005790">
    <property type="entry name" value="DNA_polIII_delta"/>
</dbReference>
<dbReference type="CDD" id="cd18138">
    <property type="entry name" value="HLD_clamp_pol_III_delta"/>
    <property type="match status" value="1"/>
</dbReference>
<dbReference type="PATRIC" id="fig|1594731.3.peg.202"/>
<evidence type="ECO:0000256" key="2">
    <source>
        <dbReference type="ARBA" id="ARBA00017703"/>
    </source>
</evidence>
<sequence length="348" mass="41558">MIITSSKDLKIQLQKKFFLFYLLFGNDPFLLLENEKIILYYAKFLQFEKYFFNFLLTKNIDWNKIYNLCLSPSLFSNRLILSLVLPEKWKDVVSISDNLCKLFTLLHNDSLLILKQSNQINKMQKNSVWFKTFIKQDSILINCSTPVYKDLYIWIINRAKEMQLLLDDSVCQFLCYCYEGNLLALVQTLKMLVLIFPQEKLTLCKIKTVVYDVSHFTVYQWIEAVLIGRDENKILHILRKLQLEGYEPILLLRSIQREILLILNIKLQICDNISIKSLFQNYKVWKIRQELILHALERLTISVLEKSIRFMMKIEFSFKKDFYDFFWIDLCSLSLLLSNKTFIDNSYN</sequence>
<reference evidence="13" key="1">
    <citation type="submission" date="2015-01" db="EMBL/GenBank/DDBJ databases">
        <authorList>
            <person name="Manzano-Marin A."/>
            <person name="Manzano-Marin A."/>
        </authorList>
    </citation>
    <scope>NUCLEOTIDE SEQUENCE [LARGE SCALE GENOMIC DNA]</scope>
    <source>
        <strain evidence="13">obscurior</strain>
    </source>
</reference>
<feature type="domain" description="DNA polymerase III subunit delta C-terminal" evidence="11">
    <location>
        <begin position="219"/>
        <end position="344"/>
    </location>
</feature>
<dbReference type="GO" id="GO:0006261">
    <property type="term" value="P:DNA-templated DNA replication"/>
    <property type="evidence" value="ECO:0007669"/>
    <property type="project" value="TreeGrafter"/>
</dbReference>
<dbReference type="PANTHER" id="PTHR34388">
    <property type="entry name" value="DNA POLYMERASE III SUBUNIT DELTA"/>
    <property type="match status" value="1"/>
</dbReference>
<comment type="catalytic activity">
    <reaction evidence="8">
        <text>DNA(n) + a 2'-deoxyribonucleoside 5'-triphosphate = DNA(n+1) + diphosphate</text>
        <dbReference type="Rhea" id="RHEA:22508"/>
        <dbReference type="Rhea" id="RHEA-COMP:17339"/>
        <dbReference type="Rhea" id="RHEA-COMP:17340"/>
        <dbReference type="ChEBI" id="CHEBI:33019"/>
        <dbReference type="ChEBI" id="CHEBI:61560"/>
        <dbReference type="ChEBI" id="CHEBI:173112"/>
        <dbReference type="EC" id="2.7.7.7"/>
    </reaction>
</comment>
<accession>A0A0H5BWR6</accession>
<dbReference type="Gene3D" id="1.10.8.60">
    <property type="match status" value="1"/>
</dbReference>
<dbReference type="GO" id="GO:0009360">
    <property type="term" value="C:DNA polymerase III complex"/>
    <property type="evidence" value="ECO:0007669"/>
    <property type="project" value="UniProtKB-UniRule"/>
</dbReference>
<dbReference type="AlphaFoldDB" id="A0A0H5BWR6"/>
<keyword evidence="3" id="KW-0808">Transferase</keyword>
<dbReference type="GO" id="GO:0003887">
    <property type="term" value="F:DNA-directed DNA polymerase activity"/>
    <property type="evidence" value="ECO:0007669"/>
    <property type="project" value="UniProtKB-UniRule"/>
</dbReference>
<evidence type="ECO:0000256" key="7">
    <source>
        <dbReference type="ARBA" id="ARBA00034754"/>
    </source>
</evidence>
<evidence type="ECO:0000259" key="11">
    <source>
        <dbReference type="Pfam" id="PF14840"/>
    </source>
</evidence>
<dbReference type="NCBIfam" id="TIGR01128">
    <property type="entry name" value="holA"/>
    <property type="match status" value="1"/>
</dbReference>
<dbReference type="SUPFAM" id="SSF52540">
    <property type="entry name" value="P-loop containing nucleoside triphosphate hydrolases"/>
    <property type="match status" value="1"/>
</dbReference>
<dbReference type="InterPro" id="IPR010372">
    <property type="entry name" value="DNA_pol3_delta_N"/>
</dbReference>
<dbReference type="InterPro" id="IPR032780">
    <property type="entry name" value="DNA_pol3_delt_C"/>
</dbReference>
<dbReference type="Pfam" id="PF06144">
    <property type="entry name" value="DNA_pol3_delta"/>
    <property type="match status" value="1"/>
</dbReference>
<evidence type="ECO:0000256" key="5">
    <source>
        <dbReference type="ARBA" id="ARBA00022705"/>
    </source>
</evidence>
<dbReference type="EMBL" id="LN774881">
    <property type="protein sequence ID" value="CEN32165.1"/>
    <property type="molecule type" value="Genomic_DNA"/>
</dbReference>
<evidence type="ECO:0000313" key="13">
    <source>
        <dbReference type="Proteomes" id="UP000242753"/>
    </source>
</evidence>
<gene>
    <name evidence="12" type="primary">holA</name>
    <name evidence="12" type="ORF">WEOB_217</name>
</gene>
<evidence type="ECO:0000256" key="9">
    <source>
        <dbReference type="NCBIfam" id="TIGR01128"/>
    </source>
</evidence>
<evidence type="ECO:0000259" key="10">
    <source>
        <dbReference type="Pfam" id="PF06144"/>
    </source>
</evidence>
<dbReference type="KEGG" id="wca:WEOB_217"/>
<dbReference type="STRING" id="1594731.WEOB_217"/>
<dbReference type="Gene3D" id="1.20.272.10">
    <property type="match status" value="1"/>
</dbReference>
<protein>
    <recommendedName>
        <fullName evidence="2 9">DNA polymerase III subunit delta</fullName>
        <ecNumber evidence="1 9">2.7.7.7</ecNumber>
    </recommendedName>
</protein>
<keyword evidence="13" id="KW-1185">Reference proteome</keyword>
<name>A0A0H5BWR6_9ENTR</name>
<comment type="similarity">
    <text evidence="7">Belongs to the DNA polymerase HolA subunit family.</text>
</comment>
<evidence type="ECO:0000256" key="1">
    <source>
        <dbReference type="ARBA" id="ARBA00012417"/>
    </source>
</evidence>
<dbReference type="GO" id="GO:0003677">
    <property type="term" value="F:DNA binding"/>
    <property type="evidence" value="ECO:0007669"/>
    <property type="project" value="InterPro"/>
</dbReference>
<evidence type="ECO:0000256" key="4">
    <source>
        <dbReference type="ARBA" id="ARBA00022695"/>
    </source>
</evidence>
<evidence type="ECO:0000313" key="12">
    <source>
        <dbReference type="EMBL" id="CEN32165.1"/>
    </source>
</evidence>
<evidence type="ECO:0000256" key="8">
    <source>
        <dbReference type="ARBA" id="ARBA00049244"/>
    </source>
</evidence>
<dbReference type="SUPFAM" id="SSF48019">
    <property type="entry name" value="post-AAA+ oligomerization domain-like"/>
    <property type="match status" value="1"/>
</dbReference>
<evidence type="ECO:0000256" key="6">
    <source>
        <dbReference type="ARBA" id="ARBA00022932"/>
    </source>
</evidence>
<evidence type="ECO:0000256" key="3">
    <source>
        <dbReference type="ARBA" id="ARBA00022679"/>
    </source>
</evidence>